<keyword evidence="2" id="KW-1185">Reference proteome</keyword>
<dbReference type="SUPFAM" id="SSF160272">
    <property type="entry name" value="Shew3726-like"/>
    <property type="match status" value="1"/>
</dbReference>
<name>A0A375AFB9_9GAMM</name>
<protein>
    <submittedName>
        <fullName evidence="1">Uncharacterized protein</fullName>
    </submittedName>
</protein>
<evidence type="ECO:0000313" key="2">
    <source>
        <dbReference type="Proteomes" id="UP000294820"/>
    </source>
</evidence>
<organism evidence="1 2">
    <name type="scientific">Dickeya aquatica</name>
    <dbReference type="NCBI Taxonomy" id="1401087"/>
    <lineage>
        <taxon>Bacteria</taxon>
        <taxon>Pseudomonadati</taxon>
        <taxon>Pseudomonadota</taxon>
        <taxon>Gammaproteobacteria</taxon>
        <taxon>Enterobacterales</taxon>
        <taxon>Pectobacteriaceae</taxon>
        <taxon>Dickeya</taxon>
    </lineage>
</organism>
<gene>
    <name evidence="1" type="primary">yrdB</name>
    <name evidence="1" type="ORF">DAQ1742_04013</name>
</gene>
<dbReference type="EMBL" id="LT615367">
    <property type="protein sequence ID" value="SLM64782.1"/>
    <property type="molecule type" value="Genomic_DNA"/>
</dbReference>
<proteinExistence type="predicted"/>
<dbReference type="AlphaFoldDB" id="A0A375AFB9"/>
<dbReference type="KEGG" id="daq:DAQ1742_04013"/>
<dbReference type="Pfam" id="PF07369">
    <property type="entry name" value="DUF1488"/>
    <property type="match status" value="1"/>
</dbReference>
<accession>A0A375AFB9</accession>
<dbReference type="Gene3D" id="3.30.160.140">
    <property type="entry name" value="Shew3726-like"/>
    <property type="match status" value="1"/>
</dbReference>
<sequence length="48" mass="6068">MRYGDKTPQQWLVLFRQHRWDWEEVFDNLIRSDEYDDSGRFILSIEFE</sequence>
<evidence type="ECO:0000313" key="1">
    <source>
        <dbReference type="EMBL" id="SLM64782.1"/>
    </source>
</evidence>
<dbReference type="InterPro" id="IPR036692">
    <property type="entry name" value="Shew3726-like_sf"/>
</dbReference>
<reference evidence="1 2" key="1">
    <citation type="submission" date="2016-09" db="EMBL/GenBank/DDBJ databases">
        <authorList>
            <person name="Reverchon S."/>
            <person name="Nasser W."/>
            <person name="Leonard S."/>
            <person name="Brochier C."/>
            <person name="Duprey A."/>
        </authorList>
    </citation>
    <scope>NUCLEOTIDE SEQUENCE [LARGE SCALE GENOMIC DNA]</scope>
    <source>
        <strain evidence="1 2">174/2</strain>
    </source>
</reference>
<dbReference type="Proteomes" id="UP000294820">
    <property type="component" value="Chromosome 1"/>
</dbReference>
<dbReference type="InterPro" id="IPR009962">
    <property type="entry name" value="DUF1488"/>
</dbReference>